<protein>
    <submittedName>
        <fullName evidence="2">Nuclear transport factor 2 family protein</fullName>
    </submittedName>
</protein>
<dbReference type="EMBL" id="JBBLXS010000427">
    <property type="protein sequence ID" value="MEK0187752.1"/>
    <property type="molecule type" value="Genomic_DNA"/>
</dbReference>
<dbReference type="SUPFAM" id="SSF54427">
    <property type="entry name" value="NTF2-like"/>
    <property type="match status" value="1"/>
</dbReference>
<sequence length="141" mass="15179">MSNESAIRGVAIGLSAIPEPAVLGYFETFNRGDFEATASLFDAEGVLHAPFADPIVGQSAIATYLKTEAQGMKLHPQQGLSQTLEDGNIQVQVNGLVQTAVFRVNVKWLFILNSQPAIVSATVKLLASPQELLNLRPLTKF</sequence>
<dbReference type="RefSeq" id="WP_340525956.1">
    <property type="nucleotide sequence ID" value="NZ_JBBLXS010000427.1"/>
</dbReference>
<dbReference type="InterPro" id="IPR032710">
    <property type="entry name" value="NTF2-like_dom_sf"/>
</dbReference>
<reference evidence="2 3" key="1">
    <citation type="journal article" date="2020" name="Harmful Algae">
        <title>Molecular and morphological characterization of a novel dihydroanatoxin-a producing Microcoleus species (cyanobacteria) from the Russian River, California, USA.</title>
        <authorList>
            <person name="Conklin K.Y."/>
            <person name="Stancheva R."/>
            <person name="Otten T.G."/>
            <person name="Fadness R."/>
            <person name="Boyer G.L."/>
            <person name="Read B."/>
            <person name="Zhang X."/>
            <person name="Sheath R.G."/>
        </authorList>
    </citation>
    <scope>NUCLEOTIDE SEQUENCE [LARGE SCALE GENOMIC DNA]</scope>
    <source>
        <strain evidence="2 3">PTRS2</strain>
    </source>
</reference>
<keyword evidence="3" id="KW-1185">Reference proteome</keyword>
<dbReference type="Gene3D" id="3.10.450.50">
    <property type="match status" value="1"/>
</dbReference>
<gene>
    <name evidence="2" type="ORF">WMG39_23325</name>
</gene>
<dbReference type="InterPro" id="IPR002075">
    <property type="entry name" value="NTF2_dom"/>
</dbReference>
<accession>A0ABU8YTG3</accession>
<dbReference type="Pfam" id="PF02136">
    <property type="entry name" value="NTF2"/>
    <property type="match status" value="1"/>
</dbReference>
<evidence type="ECO:0000313" key="2">
    <source>
        <dbReference type="EMBL" id="MEK0187752.1"/>
    </source>
</evidence>
<evidence type="ECO:0000259" key="1">
    <source>
        <dbReference type="Pfam" id="PF02136"/>
    </source>
</evidence>
<dbReference type="Proteomes" id="UP001384579">
    <property type="component" value="Unassembled WGS sequence"/>
</dbReference>
<comment type="caution">
    <text evidence="2">The sequence shown here is derived from an EMBL/GenBank/DDBJ whole genome shotgun (WGS) entry which is preliminary data.</text>
</comment>
<feature type="domain" description="Nuclear transport factor 2" evidence="1">
    <location>
        <begin position="22"/>
        <end position="116"/>
    </location>
</feature>
<organism evidence="2 3">
    <name type="scientific">Microcoleus anatoxicus PTRS2</name>
    <dbReference type="NCBI Taxonomy" id="2705321"/>
    <lineage>
        <taxon>Bacteria</taxon>
        <taxon>Bacillati</taxon>
        <taxon>Cyanobacteriota</taxon>
        <taxon>Cyanophyceae</taxon>
        <taxon>Oscillatoriophycideae</taxon>
        <taxon>Oscillatoriales</taxon>
        <taxon>Microcoleaceae</taxon>
        <taxon>Microcoleus</taxon>
        <taxon>Microcoleus anatoxicus</taxon>
    </lineage>
</organism>
<name>A0ABU8YTG3_9CYAN</name>
<evidence type="ECO:0000313" key="3">
    <source>
        <dbReference type="Proteomes" id="UP001384579"/>
    </source>
</evidence>
<proteinExistence type="predicted"/>